<feature type="transmembrane region" description="Helical" evidence="1">
    <location>
        <begin position="13"/>
        <end position="32"/>
    </location>
</feature>
<evidence type="ECO:0000313" key="3">
    <source>
        <dbReference type="Proteomes" id="UP000248840"/>
    </source>
</evidence>
<keyword evidence="1" id="KW-0812">Transmembrane</keyword>
<keyword evidence="1" id="KW-1133">Transmembrane helix</keyword>
<evidence type="ECO:0000256" key="1">
    <source>
        <dbReference type="SAM" id="Phobius"/>
    </source>
</evidence>
<name>A0A328Y8V8_9FLAO</name>
<evidence type="ECO:0000313" key="2">
    <source>
        <dbReference type="EMBL" id="RAR69287.1"/>
    </source>
</evidence>
<keyword evidence="3" id="KW-1185">Reference proteome</keyword>
<proteinExistence type="predicted"/>
<protein>
    <submittedName>
        <fullName evidence="2">Uncharacterized protein</fullName>
    </submittedName>
</protein>
<dbReference type="AlphaFoldDB" id="A0A328Y8V8"/>
<organism evidence="2 3">
    <name type="scientific">Flavobacterium aciduliphilum</name>
    <dbReference type="NCBI Taxonomy" id="1101402"/>
    <lineage>
        <taxon>Bacteria</taxon>
        <taxon>Pseudomonadati</taxon>
        <taxon>Bacteroidota</taxon>
        <taxon>Flavobacteriia</taxon>
        <taxon>Flavobacteriales</taxon>
        <taxon>Flavobacteriaceae</taxon>
        <taxon>Flavobacterium</taxon>
    </lineage>
</organism>
<accession>A0A328Y8V8</accession>
<gene>
    <name evidence="2" type="ORF">CLV55_1168</name>
</gene>
<sequence length="38" mass="4459">MFFKQNINTLKKMYIFAQIIIANELLLVSCIIKKNISL</sequence>
<dbReference type="Proteomes" id="UP000248840">
    <property type="component" value="Unassembled WGS sequence"/>
</dbReference>
<keyword evidence="1" id="KW-0472">Membrane</keyword>
<reference evidence="2 3" key="1">
    <citation type="submission" date="2018-06" db="EMBL/GenBank/DDBJ databases">
        <title>Genomic Encyclopedia of Archaeal and Bacterial Type Strains, Phase II (KMG-II): from individual species to whole genera.</title>
        <authorList>
            <person name="Goeker M."/>
        </authorList>
    </citation>
    <scope>NUCLEOTIDE SEQUENCE [LARGE SCALE GENOMIC DNA]</scope>
    <source>
        <strain evidence="2 3">DSM 25663</strain>
    </source>
</reference>
<dbReference type="EMBL" id="QLSZ01000016">
    <property type="protein sequence ID" value="RAR69287.1"/>
    <property type="molecule type" value="Genomic_DNA"/>
</dbReference>
<comment type="caution">
    <text evidence="2">The sequence shown here is derived from an EMBL/GenBank/DDBJ whole genome shotgun (WGS) entry which is preliminary data.</text>
</comment>